<accession>A9VDB8</accession>
<evidence type="ECO:0000256" key="2">
    <source>
        <dbReference type="SAM" id="SignalP"/>
    </source>
</evidence>
<dbReference type="EMBL" id="CH991587">
    <property type="protein sequence ID" value="EDQ84446.1"/>
    <property type="molecule type" value="Genomic_DNA"/>
</dbReference>
<evidence type="ECO:0000259" key="3">
    <source>
        <dbReference type="Pfam" id="PF03016"/>
    </source>
</evidence>
<dbReference type="GO" id="GO:0016757">
    <property type="term" value="F:glycosyltransferase activity"/>
    <property type="evidence" value="ECO:0007669"/>
    <property type="project" value="InterPro"/>
</dbReference>
<dbReference type="InterPro" id="IPR004263">
    <property type="entry name" value="Exostosin"/>
</dbReference>
<feature type="signal peptide" evidence="2">
    <location>
        <begin position="1"/>
        <end position="37"/>
    </location>
</feature>
<dbReference type="Proteomes" id="UP000001357">
    <property type="component" value="Unassembled WGS sequence"/>
</dbReference>
<feature type="chain" id="PRO_5002745542" description="Exostosin GT47 domain-containing protein" evidence="2">
    <location>
        <begin position="38"/>
        <end position="444"/>
    </location>
</feature>
<dbReference type="Pfam" id="PF03016">
    <property type="entry name" value="Exostosin_GT47"/>
    <property type="match status" value="1"/>
</dbReference>
<dbReference type="PANTHER" id="PTHR11062:SF281">
    <property type="entry name" value="EXOSTOSIN-LIKE 2"/>
    <property type="match status" value="1"/>
</dbReference>
<keyword evidence="2" id="KW-0732">Signal</keyword>
<evidence type="ECO:0000313" key="4">
    <source>
        <dbReference type="EMBL" id="EDQ84446.1"/>
    </source>
</evidence>
<feature type="domain" description="Exostosin GT47" evidence="3">
    <location>
        <begin position="96"/>
        <end position="348"/>
    </location>
</feature>
<keyword evidence="5" id="KW-1185">Reference proteome</keyword>
<dbReference type="OMA" id="THASCNG"/>
<gene>
    <name evidence="4" type="ORF">MONBRDRAFT_30215</name>
</gene>
<evidence type="ECO:0000313" key="5">
    <source>
        <dbReference type="Proteomes" id="UP000001357"/>
    </source>
</evidence>
<dbReference type="InParanoid" id="A9VDB8"/>
<proteinExistence type="inferred from homology"/>
<comment type="similarity">
    <text evidence="1">Belongs to the glycosyltransferase 47 family.</text>
</comment>
<dbReference type="GeneID" id="5895983"/>
<dbReference type="AlphaFoldDB" id="A9VDB8"/>
<sequence>MRRAWWRPSPAWALKSLSLLLLLLLFVAFALGPWVQGSSPLETIRFVYDRLTCTPAWRRHAHVRSLSEPGPDGQAGLARLGPPNCTRVHPRVRVPRVYVADAELESALGPRCAECAEFPVYDQIRANVTRTLVTDPAHADVVLFPFPADCQDARCAKNPDLDFARAARLALDPLRARFPHLQFFTVSRRPFPARTNLRAPMRQLLADYPHIKFLSPDIKNMQSHELRDPHLQPILANHVVLPQFPVDFPILTAPFDPAWPRPYRFCFQGTLLNAERTMVADALLQRNDSFVQGNCRSDRANLAATSLRTDESALLYAQCEYCPTPRGDTNCDTRFFDALRVGCIPIVTNALRPAPYIRHVDYHGWVETFLHDTNTPRFQRFLDHLANQPAHARHQQRLRMRDAALHLTHASCNGAPGLHYALASLLEDRTHLEDLWGFTLDHSL</sequence>
<dbReference type="InterPro" id="IPR040911">
    <property type="entry name" value="Exostosin_GT47"/>
</dbReference>
<dbReference type="RefSeq" id="XP_001750741.1">
    <property type="nucleotide sequence ID" value="XM_001750689.1"/>
</dbReference>
<reference evidence="4 5" key="1">
    <citation type="journal article" date="2008" name="Nature">
        <title>The genome of the choanoflagellate Monosiga brevicollis and the origin of metazoans.</title>
        <authorList>
            <consortium name="JGI Sequencing"/>
            <person name="King N."/>
            <person name="Westbrook M.J."/>
            <person name="Young S.L."/>
            <person name="Kuo A."/>
            <person name="Abedin M."/>
            <person name="Chapman J."/>
            <person name="Fairclough S."/>
            <person name="Hellsten U."/>
            <person name="Isogai Y."/>
            <person name="Letunic I."/>
            <person name="Marr M."/>
            <person name="Pincus D."/>
            <person name="Putnam N."/>
            <person name="Rokas A."/>
            <person name="Wright K.J."/>
            <person name="Zuzow R."/>
            <person name="Dirks W."/>
            <person name="Good M."/>
            <person name="Goodstein D."/>
            <person name="Lemons D."/>
            <person name="Li W."/>
            <person name="Lyons J.B."/>
            <person name="Morris A."/>
            <person name="Nichols S."/>
            <person name="Richter D.J."/>
            <person name="Salamov A."/>
            <person name="Bork P."/>
            <person name="Lim W.A."/>
            <person name="Manning G."/>
            <person name="Miller W.T."/>
            <person name="McGinnis W."/>
            <person name="Shapiro H."/>
            <person name="Tjian R."/>
            <person name="Grigoriev I.V."/>
            <person name="Rokhsar D."/>
        </authorList>
    </citation>
    <scope>NUCLEOTIDE SEQUENCE [LARGE SCALE GENOMIC DNA]</scope>
    <source>
        <strain evidence="5">MX1 / ATCC 50154</strain>
    </source>
</reference>
<protein>
    <recommendedName>
        <fullName evidence="3">Exostosin GT47 domain-containing protein</fullName>
    </recommendedName>
</protein>
<dbReference type="KEGG" id="mbr:MONBRDRAFT_30215"/>
<organism evidence="4 5">
    <name type="scientific">Monosiga brevicollis</name>
    <name type="common">Choanoflagellate</name>
    <dbReference type="NCBI Taxonomy" id="81824"/>
    <lineage>
        <taxon>Eukaryota</taxon>
        <taxon>Choanoflagellata</taxon>
        <taxon>Craspedida</taxon>
        <taxon>Salpingoecidae</taxon>
        <taxon>Monosiga</taxon>
    </lineage>
</organism>
<evidence type="ECO:0000256" key="1">
    <source>
        <dbReference type="ARBA" id="ARBA00010271"/>
    </source>
</evidence>
<dbReference type="PANTHER" id="PTHR11062">
    <property type="entry name" value="EXOSTOSIN HEPARAN SULFATE GLYCOSYLTRANSFERASE -RELATED"/>
    <property type="match status" value="1"/>
</dbReference>
<name>A9VDB8_MONBE</name>